<comment type="caution">
    <text evidence="2">The sequence shown here is derived from an EMBL/GenBank/DDBJ whole genome shotgun (WGS) entry which is preliminary data.</text>
</comment>
<protein>
    <recommendedName>
        <fullName evidence="4">Lipoprotein</fullName>
    </recommendedName>
</protein>
<gene>
    <name evidence="2" type="ORF">HMPREF9431_02259</name>
</gene>
<evidence type="ECO:0000313" key="2">
    <source>
        <dbReference type="EMBL" id="EGV29098.1"/>
    </source>
</evidence>
<dbReference type="AlphaFoldDB" id="G1WEK8"/>
<name>G1WEK8_9BACT</name>
<dbReference type="RefSeq" id="WP_004381351.1">
    <property type="nucleotide sequence ID" value="NZ_JH114217.1"/>
</dbReference>
<dbReference type="PATRIC" id="fig|702438.4.peg.2374"/>
<proteinExistence type="predicted"/>
<keyword evidence="1" id="KW-0732">Signal</keyword>
<sequence length="548" mass="60405">MKRNIFLMVAAAVSIMLLGSCNSEVADDANASVAKIDTTHCTTFVIKETPTTRVSITGHVPNGGAVVNWIPDDKLWLRTPADARIGSMGNNLTGVSPWAKFYFPAGYNDATYQVNYLGHTTRTDGRHVTIHPSQWQGVPNNTDHLQYVGDCAEGVAYRDANKAGIYNLSLRHLPAYLCILPYCNNEVIRPGAKVTKIVVRSDNAITGTFDVAASKFAAGTNLGTQIENALNGGNGFSLENNVPNQALNAAYFVIMPGVHTLSIDYYYTSPQMALPMKFTKKMAARDYRANTMTDIYANLNAMNFGVKYYMWDAIDDVYAGVPQYIGAPLDKPTSNTDSRWYNELGGYQVAQHSAKSAPNIAQASWYTTATTFIDRLTPWTINGEQGYGGMWIKKLSAIAGQHHVSLDYMAVKDQNGRNAAEYAASHGTGTIYSSISNAQIAKWEDQSTFVWQDEYGDKYYESVSNYFFLPGAGNSPWGSDNKYRGAHYWDNRGIYGGNRDCSYWLSSGQGGDAYILSFLLPETSEYKSPLIIKKAAKNTLLPVMYPVQ</sequence>
<dbReference type="Proteomes" id="UP000005141">
    <property type="component" value="Unassembled WGS sequence"/>
</dbReference>
<feature type="signal peptide" evidence="1">
    <location>
        <begin position="1"/>
        <end position="26"/>
    </location>
</feature>
<dbReference type="PROSITE" id="PS51257">
    <property type="entry name" value="PROKAR_LIPOPROTEIN"/>
    <property type="match status" value="1"/>
</dbReference>
<dbReference type="EMBL" id="ADGI01000063">
    <property type="protein sequence ID" value="EGV29098.1"/>
    <property type="molecule type" value="Genomic_DNA"/>
</dbReference>
<evidence type="ECO:0000256" key="1">
    <source>
        <dbReference type="SAM" id="SignalP"/>
    </source>
</evidence>
<organism evidence="2 3">
    <name type="scientific">Segatella oulorum F0390</name>
    <dbReference type="NCBI Taxonomy" id="702438"/>
    <lineage>
        <taxon>Bacteria</taxon>
        <taxon>Pseudomonadati</taxon>
        <taxon>Bacteroidota</taxon>
        <taxon>Bacteroidia</taxon>
        <taxon>Bacteroidales</taxon>
        <taxon>Prevotellaceae</taxon>
        <taxon>Segatella</taxon>
    </lineage>
</organism>
<keyword evidence="3" id="KW-1185">Reference proteome</keyword>
<reference evidence="2 3" key="1">
    <citation type="submission" date="2011-07" db="EMBL/GenBank/DDBJ databases">
        <title>The Genome Sequence of Prevotella oulorum F0390.</title>
        <authorList>
            <consortium name="The Broad Institute Genome Sequencing Platform"/>
            <consortium name="The Broad Institute Genome Sequencing Center for Infectious Disease"/>
            <person name="Earl A."/>
            <person name="Ward D."/>
            <person name="Feldgarden M."/>
            <person name="Gevers D."/>
            <person name="Izard J."/>
            <person name="Ganesan A."/>
            <person name="Baranova O.V."/>
            <person name="Blanton J.M."/>
            <person name="Tanner A.C."/>
            <person name="Dewhirst F.E."/>
            <person name="Young S.K."/>
            <person name="Zeng Q."/>
            <person name="Gargeya S."/>
            <person name="Fitzgerald M."/>
            <person name="Haas B."/>
            <person name="Abouelleil A."/>
            <person name="Alvarado L."/>
            <person name="Arachchi H.M."/>
            <person name="Berlin A."/>
            <person name="Brown A."/>
            <person name="Chapman S.B."/>
            <person name="Chen Z."/>
            <person name="Dunbar C."/>
            <person name="Freedman E."/>
            <person name="Gearin G."/>
            <person name="Gellesch M."/>
            <person name="Goldberg J."/>
            <person name="Griggs A."/>
            <person name="Gujja S."/>
            <person name="Heiman D."/>
            <person name="Howarth C."/>
            <person name="Larson L."/>
            <person name="Lui A."/>
            <person name="MacDonald P.J.P."/>
            <person name="Mehta T."/>
            <person name="Montmayeur A."/>
            <person name="Murphy C."/>
            <person name="Neiman D."/>
            <person name="Pearson M."/>
            <person name="Priest M."/>
            <person name="Roberts A."/>
            <person name="Saif S."/>
            <person name="Shea T."/>
            <person name="Shenoy N."/>
            <person name="Sisk P."/>
            <person name="Stolte C."/>
            <person name="Sykes S."/>
            <person name="Wortman J."/>
            <person name="Nusbaum C."/>
            <person name="Birren B."/>
        </authorList>
    </citation>
    <scope>NUCLEOTIDE SEQUENCE [LARGE SCALE GENOMIC DNA]</scope>
    <source>
        <strain evidence="2 3">F0390</strain>
    </source>
</reference>
<dbReference type="HOGENOM" id="CLU_035806_0_0_10"/>
<feature type="chain" id="PRO_5003426376" description="Lipoprotein" evidence="1">
    <location>
        <begin position="27"/>
        <end position="548"/>
    </location>
</feature>
<accession>G1WEK8</accession>
<evidence type="ECO:0000313" key="3">
    <source>
        <dbReference type="Proteomes" id="UP000005141"/>
    </source>
</evidence>
<dbReference type="GeneID" id="95426801"/>
<evidence type="ECO:0008006" key="4">
    <source>
        <dbReference type="Google" id="ProtNLM"/>
    </source>
</evidence>
<dbReference type="OrthoDB" id="1085411at2"/>